<comment type="caution">
    <text evidence="13">The sequence shown here is derived from an EMBL/GenBank/DDBJ whole genome shotgun (WGS) entry which is preliminary data.</text>
</comment>
<dbReference type="SMART" id="SM00439">
    <property type="entry name" value="BAH"/>
    <property type="match status" value="2"/>
</dbReference>
<evidence type="ECO:0000256" key="2">
    <source>
        <dbReference type="ARBA" id="ARBA00011975"/>
    </source>
</evidence>
<accession>A0A8H7CJA3</accession>
<feature type="domain" description="BAH" evidence="12">
    <location>
        <begin position="489"/>
        <end position="632"/>
    </location>
</feature>
<protein>
    <recommendedName>
        <fullName evidence="2">DNA (cytosine-5-)-methyltransferase</fullName>
        <ecNumber evidence="2">2.1.1.37</ecNumber>
    </recommendedName>
</protein>
<dbReference type="PROSITE" id="PS00095">
    <property type="entry name" value="C5_MTASE_2"/>
    <property type="match status" value="1"/>
</dbReference>
<evidence type="ECO:0000313" key="14">
    <source>
        <dbReference type="Proteomes" id="UP000620124"/>
    </source>
</evidence>
<comment type="similarity">
    <text evidence="9 10">Belongs to the class I-like SAM-binding methyltransferase superfamily. C5-methyltransferase family.</text>
</comment>
<dbReference type="GO" id="GO:0032259">
    <property type="term" value="P:methylation"/>
    <property type="evidence" value="ECO:0007669"/>
    <property type="project" value="UniProtKB-KW"/>
</dbReference>
<dbReference type="Pfam" id="PF12047">
    <property type="entry name" value="DNMT1-RFD"/>
    <property type="match status" value="1"/>
</dbReference>
<dbReference type="PANTHER" id="PTHR10629:SF52">
    <property type="entry name" value="DNA (CYTOSINE-5)-METHYLTRANSFERASE 1"/>
    <property type="match status" value="1"/>
</dbReference>
<organism evidence="13 14">
    <name type="scientific">Mycena venus</name>
    <dbReference type="NCBI Taxonomy" id="2733690"/>
    <lineage>
        <taxon>Eukaryota</taxon>
        <taxon>Fungi</taxon>
        <taxon>Dikarya</taxon>
        <taxon>Basidiomycota</taxon>
        <taxon>Agaricomycotina</taxon>
        <taxon>Agaricomycetes</taxon>
        <taxon>Agaricomycetidae</taxon>
        <taxon>Agaricales</taxon>
        <taxon>Marasmiineae</taxon>
        <taxon>Mycenaceae</taxon>
        <taxon>Mycena</taxon>
    </lineage>
</organism>
<comment type="subcellular location">
    <subcellularLocation>
        <location evidence="1">Nucleus</location>
    </subcellularLocation>
</comment>
<feature type="region of interest" description="Disordered" evidence="11">
    <location>
        <begin position="245"/>
        <end position="267"/>
    </location>
</feature>
<sequence length="1265" mass="141380">MLTTARPDMVVKEQDALNCHVPHLGLPQVPIRTQTPCGLQAWLTVELQRVAGDAVYTRLRCPRMTSMCLFPLLGKNANSLRAFLRRAVQVLPDQAQTPPPTKKVRGNKDVDATASRLSNVGVGSSIRYRPGSPTVSDFADSTICFSGEGTGENENASLDDEFDSSITSATRGDGLFRLEKGTIYVVETSLSDLLHETTGDGLPIRCIRDFTIFDCDEMRLINAEQLLDVGLSDRVFGASGIVESVRQQNDSTSEDDEEDDDETQSSGQHVELLTITGFNVHSFDDDGFDENIYIKTSNAWYILDTPSLVYKPYWKPLWVRHQLAHRVLSLSLDEPRTTEEAFIKSLTSSEVNTFKSDEVVAYITGAVVGAIDADAPFARVPLIRVFTDRPLPVLPPLEHKSTKLAQRAGPGASKGKKEGDSVPLVTPIIKRVLEKHLTSPVCVVGSEYEEANAAIANELHDVIEHHGDPQSMRWKKAHGQYSGVEMDGVVYRIGDVVAVAPGSDGDVNRAKNEHSAASHCVNEFANNVWFIRIIFFFDHPTETEHDKPRKMLHGQWFQHGSRTILQETSHSQELFLLNECDNIAVATIFQKCDVRFPRFDEPEEPDKSDPEARNYFCRFLYDDEQHSFMDPPVNELSIPVHVIGDGLALHGRLYHVDDYVYVKPNSVKKGLRLFIARVININCGKTDIGITPDVVLKPRQLRVRFYERHPDDPERRLYRTRHTNCVNAEDLDGLCFVRPFDLEEPDEVEAWVSAHEDHFYTDCRDAEGDFKYCEDCFEQHCEELRQAQQLVLRVGQIPVLEVFSGAGGLSQGLGQSGILKTEWAVEKFLPAAKTFALNHPETNVLCADINDLLTYSVELRDGERTPSTLQSSDGQPIPDDQIPKLGQVGLREDDTRSSLPFTMLSVAEVYKPNFFLLENVTGMLQHKVTSKAGDGRLVEKAMLKLIIRGLIALNYQVRFKVLQAGQHGAPQDRERLIFFGANRGCKLPEFPIPTHAFPKPANKYRLFIQNDHIPPAKRGRAPGDDHIYAPHDAVTVDGAIGDLPSFDWANPNILVAQTPANVAKINQRIARGIPQFDASKAPVGYVNAVPYASPPTTRYQRAMRRANQPTVQYHYTAHVSTRDAEAACAVPLKPYANHKLLPKEFFVNSTLKPLGVPCFGRLDGDGPFKTAVTTVQPRSRGSYVLHPHEHRAISVLDAKRAQGFPDHYILFSDKESYQGRIKDYYRHIGNAVPVPLAAALGRSLEAAFVETWKRIERGREESPQL</sequence>
<dbReference type="Pfam" id="PF00145">
    <property type="entry name" value="DNA_methylase"/>
    <property type="match status" value="1"/>
</dbReference>
<dbReference type="EC" id="2.1.1.37" evidence="2"/>
<dbReference type="PRINTS" id="PR00105">
    <property type="entry name" value="C5METTRFRASE"/>
</dbReference>
<dbReference type="GO" id="GO:0044027">
    <property type="term" value="P:negative regulation of gene expression via chromosomal CpG island methylation"/>
    <property type="evidence" value="ECO:0007669"/>
    <property type="project" value="TreeGrafter"/>
</dbReference>
<evidence type="ECO:0000256" key="4">
    <source>
        <dbReference type="ARBA" id="ARBA00022679"/>
    </source>
</evidence>
<evidence type="ECO:0000256" key="3">
    <source>
        <dbReference type="ARBA" id="ARBA00022603"/>
    </source>
</evidence>
<evidence type="ECO:0000256" key="9">
    <source>
        <dbReference type="PROSITE-ProRule" id="PRU01016"/>
    </source>
</evidence>
<dbReference type="InterPro" id="IPR001525">
    <property type="entry name" value="C5_MeTfrase"/>
</dbReference>
<keyword evidence="4 9" id="KW-0808">Transferase</keyword>
<dbReference type="GO" id="GO:0003886">
    <property type="term" value="F:DNA (cytosine-5-)-methyltransferase activity"/>
    <property type="evidence" value="ECO:0007669"/>
    <property type="project" value="UniProtKB-EC"/>
</dbReference>
<dbReference type="InterPro" id="IPR050390">
    <property type="entry name" value="C5-Methyltransferase"/>
</dbReference>
<evidence type="ECO:0000256" key="5">
    <source>
        <dbReference type="ARBA" id="ARBA00022691"/>
    </source>
</evidence>
<dbReference type="InterPro" id="IPR001025">
    <property type="entry name" value="BAH_dom"/>
</dbReference>
<evidence type="ECO:0000256" key="7">
    <source>
        <dbReference type="ARBA" id="ARBA00023125"/>
    </source>
</evidence>
<evidence type="ECO:0000259" key="12">
    <source>
        <dbReference type="PROSITE" id="PS51038"/>
    </source>
</evidence>
<dbReference type="Pfam" id="PF01426">
    <property type="entry name" value="BAH"/>
    <property type="match status" value="1"/>
</dbReference>
<dbReference type="EMBL" id="JACAZI010000021">
    <property type="protein sequence ID" value="KAF7338022.1"/>
    <property type="molecule type" value="Genomic_DNA"/>
</dbReference>
<name>A0A8H7CJA3_9AGAR</name>
<dbReference type="OrthoDB" id="5376140at2759"/>
<keyword evidence="6" id="KW-0677">Repeat</keyword>
<keyword evidence="14" id="KW-1185">Reference proteome</keyword>
<keyword evidence="3 9" id="KW-0489">Methyltransferase</keyword>
<proteinExistence type="inferred from homology"/>
<dbReference type="InterPro" id="IPR031303">
    <property type="entry name" value="C5_meth_CS"/>
</dbReference>
<evidence type="ECO:0000256" key="8">
    <source>
        <dbReference type="ARBA" id="ARBA00023242"/>
    </source>
</evidence>
<keyword evidence="5 9" id="KW-0949">S-adenosyl-L-methionine</keyword>
<dbReference type="Gene3D" id="2.30.30.490">
    <property type="match status" value="2"/>
</dbReference>
<comment type="caution">
    <text evidence="9">Lacks conserved residue(s) required for the propagation of feature annotation.</text>
</comment>
<feature type="compositionally biased region" description="Acidic residues" evidence="11">
    <location>
        <begin position="252"/>
        <end position="263"/>
    </location>
</feature>
<dbReference type="GO" id="GO:0005634">
    <property type="term" value="C:nucleus"/>
    <property type="evidence" value="ECO:0007669"/>
    <property type="project" value="UniProtKB-SubCell"/>
</dbReference>
<dbReference type="SUPFAM" id="SSF53335">
    <property type="entry name" value="S-adenosyl-L-methionine-dependent methyltransferases"/>
    <property type="match status" value="1"/>
</dbReference>
<dbReference type="GO" id="GO:0003682">
    <property type="term" value="F:chromatin binding"/>
    <property type="evidence" value="ECO:0007669"/>
    <property type="project" value="InterPro"/>
</dbReference>
<evidence type="ECO:0000256" key="1">
    <source>
        <dbReference type="ARBA" id="ARBA00004123"/>
    </source>
</evidence>
<dbReference type="CDD" id="cd04370">
    <property type="entry name" value="BAH"/>
    <property type="match status" value="1"/>
</dbReference>
<dbReference type="NCBIfam" id="TIGR00675">
    <property type="entry name" value="dcm"/>
    <property type="match status" value="1"/>
</dbReference>
<dbReference type="PROSITE" id="PS51038">
    <property type="entry name" value="BAH"/>
    <property type="match status" value="1"/>
</dbReference>
<dbReference type="Gene3D" id="3.40.50.150">
    <property type="entry name" value="Vaccinia Virus protein VP39"/>
    <property type="match status" value="1"/>
</dbReference>
<evidence type="ECO:0000256" key="11">
    <source>
        <dbReference type="SAM" id="MobiDB-lite"/>
    </source>
</evidence>
<keyword evidence="8" id="KW-0539">Nucleus</keyword>
<keyword evidence="7" id="KW-0238">DNA-binding</keyword>
<dbReference type="Proteomes" id="UP000620124">
    <property type="component" value="Unassembled WGS sequence"/>
</dbReference>
<evidence type="ECO:0000256" key="10">
    <source>
        <dbReference type="RuleBase" id="RU000416"/>
    </source>
</evidence>
<dbReference type="InterPro" id="IPR029063">
    <property type="entry name" value="SAM-dependent_MTases_sf"/>
</dbReference>
<dbReference type="PANTHER" id="PTHR10629">
    <property type="entry name" value="CYTOSINE-SPECIFIC METHYLTRANSFERASE"/>
    <property type="match status" value="1"/>
</dbReference>
<dbReference type="InterPro" id="IPR022702">
    <property type="entry name" value="Cytosine_MeTrfase1_RFD"/>
</dbReference>
<dbReference type="AlphaFoldDB" id="A0A8H7CJA3"/>
<dbReference type="Gene3D" id="3.90.120.10">
    <property type="entry name" value="DNA Methylase, subunit A, domain 2"/>
    <property type="match status" value="2"/>
</dbReference>
<dbReference type="PROSITE" id="PS51679">
    <property type="entry name" value="SAM_MT_C5"/>
    <property type="match status" value="1"/>
</dbReference>
<gene>
    <name evidence="13" type="ORF">MVEN_02026100</name>
</gene>
<evidence type="ECO:0000256" key="6">
    <source>
        <dbReference type="ARBA" id="ARBA00022737"/>
    </source>
</evidence>
<reference evidence="13" key="1">
    <citation type="submission" date="2020-05" db="EMBL/GenBank/DDBJ databases">
        <title>Mycena genomes resolve the evolution of fungal bioluminescence.</title>
        <authorList>
            <person name="Tsai I.J."/>
        </authorList>
    </citation>
    <scope>NUCLEOTIDE SEQUENCE</scope>
    <source>
        <strain evidence="13">CCC161011</strain>
    </source>
</reference>
<dbReference type="GO" id="GO:0003677">
    <property type="term" value="F:DNA binding"/>
    <property type="evidence" value="ECO:0007669"/>
    <property type="project" value="UniProtKB-KW"/>
</dbReference>
<dbReference type="InterPro" id="IPR043151">
    <property type="entry name" value="BAH_sf"/>
</dbReference>
<evidence type="ECO:0000313" key="13">
    <source>
        <dbReference type="EMBL" id="KAF7338022.1"/>
    </source>
</evidence>